<comment type="caution">
    <text evidence="1">The sequence shown here is derived from an EMBL/GenBank/DDBJ whole genome shotgun (WGS) entry which is preliminary data.</text>
</comment>
<dbReference type="AlphaFoldDB" id="A0AAW2C9H5"/>
<reference evidence="1 2" key="1">
    <citation type="submission" date="2024-01" db="EMBL/GenBank/DDBJ databases">
        <title>A telomere-to-telomere, gap-free genome of sweet tea (Lithocarpus litseifolius).</title>
        <authorList>
            <person name="Zhou J."/>
        </authorList>
    </citation>
    <scope>NUCLEOTIDE SEQUENCE [LARGE SCALE GENOMIC DNA]</scope>
    <source>
        <strain evidence="1">Zhou-2022a</strain>
        <tissue evidence="1">Leaf</tissue>
    </source>
</reference>
<keyword evidence="2" id="KW-1185">Reference proteome</keyword>
<evidence type="ECO:0008006" key="3">
    <source>
        <dbReference type="Google" id="ProtNLM"/>
    </source>
</evidence>
<evidence type="ECO:0000313" key="1">
    <source>
        <dbReference type="EMBL" id="KAK9992910.1"/>
    </source>
</evidence>
<accession>A0AAW2C9H5</accession>
<protein>
    <recommendedName>
        <fullName evidence="3">RNA-dependent RNA polymerase</fullName>
    </recommendedName>
</protein>
<name>A0AAW2C9H5_9ROSI</name>
<evidence type="ECO:0000313" key="2">
    <source>
        <dbReference type="Proteomes" id="UP001459277"/>
    </source>
</evidence>
<dbReference type="Proteomes" id="UP001459277">
    <property type="component" value="Unassembled WGS sequence"/>
</dbReference>
<proteinExistence type="predicted"/>
<sequence>MGGYFCQMLLNNLLNMYDRFDDEGWLKECKKHAWLAPFHERIHLAFLFQQDLKLTRFSNGSVGCYGSTWHNTFLALQITALRLVQRFGIDL</sequence>
<gene>
    <name evidence="1" type="ORF">SO802_022613</name>
</gene>
<dbReference type="EMBL" id="JAZDWU010000008">
    <property type="protein sequence ID" value="KAK9992910.1"/>
    <property type="molecule type" value="Genomic_DNA"/>
</dbReference>
<organism evidence="1 2">
    <name type="scientific">Lithocarpus litseifolius</name>
    <dbReference type="NCBI Taxonomy" id="425828"/>
    <lineage>
        <taxon>Eukaryota</taxon>
        <taxon>Viridiplantae</taxon>
        <taxon>Streptophyta</taxon>
        <taxon>Embryophyta</taxon>
        <taxon>Tracheophyta</taxon>
        <taxon>Spermatophyta</taxon>
        <taxon>Magnoliopsida</taxon>
        <taxon>eudicotyledons</taxon>
        <taxon>Gunneridae</taxon>
        <taxon>Pentapetalae</taxon>
        <taxon>rosids</taxon>
        <taxon>fabids</taxon>
        <taxon>Fagales</taxon>
        <taxon>Fagaceae</taxon>
        <taxon>Lithocarpus</taxon>
    </lineage>
</organism>